<dbReference type="RefSeq" id="XP_035668360.1">
    <property type="nucleotide sequence ID" value="XM_035812467.1"/>
</dbReference>
<reference evidence="2" key="1">
    <citation type="journal article" date="2020" name="Nat. Ecol. Evol.">
        <title>Deeply conserved synteny resolves early events in vertebrate evolution.</title>
        <authorList>
            <person name="Simakov O."/>
            <person name="Marletaz F."/>
            <person name="Yue J.X."/>
            <person name="O'Connell B."/>
            <person name="Jenkins J."/>
            <person name="Brandt A."/>
            <person name="Calef R."/>
            <person name="Tung C.H."/>
            <person name="Huang T.K."/>
            <person name="Schmutz J."/>
            <person name="Satoh N."/>
            <person name="Yu J.K."/>
            <person name="Putnam N.H."/>
            <person name="Green R.E."/>
            <person name="Rokhsar D.S."/>
        </authorList>
    </citation>
    <scope>NUCLEOTIDE SEQUENCE [LARGE SCALE GENOMIC DNA]</scope>
    <source>
        <strain evidence="2">S238N-H82</strain>
    </source>
</reference>
<feature type="compositionally biased region" description="Pro residues" evidence="1">
    <location>
        <begin position="36"/>
        <end position="50"/>
    </location>
</feature>
<feature type="region of interest" description="Disordered" evidence="1">
    <location>
        <begin position="16"/>
        <end position="128"/>
    </location>
</feature>
<dbReference type="PANTHER" id="PTHR24637">
    <property type="entry name" value="COLLAGEN"/>
    <property type="match status" value="1"/>
</dbReference>
<dbReference type="Gene3D" id="1.20.5.320">
    <property type="entry name" value="6-Phosphogluconate Dehydrogenase, domain 3"/>
    <property type="match status" value="1"/>
</dbReference>
<dbReference type="InterPro" id="IPR008160">
    <property type="entry name" value="Collagen"/>
</dbReference>
<dbReference type="Proteomes" id="UP000001554">
    <property type="component" value="Chromosome 2"/>
</dbReference>
<protein>
    <submittedName>
        <fullName evidence="3">Collagen and calcium-binding EGF domain-containing protein 1-like</fullName>
    </submittedName>
</protein>
<dbReference type="KEGG" id="bfo:118410665"/>
<organism evidence="2 3">
    <name type="scientific">Branchiostoma floridae</name>
    <name type="common">Florida lancelet</name>
    <name type="synonym">Amphioxus</name>
    <dbReference type="NCBI Taxonomy" id="7739"/>
    <lineage>
        <taxon>Eukaryota</taxon>
        <taxon>Metazoa</taxon>
        <taxon>Chordata</taxon>
        <taxon>Cephalochordata</taxon>
        <taxon>Leptocardii</taxon>
        <taxon>Amphioxiformes</taxon>
        <taxon>Branchiostomatidae</taxon>
        <taxon>Branchiostoma</taxon>
    </lineage>
</organism>
<feature type="region of interest" description="Disordered" evidence="1">
    <location>
        <begin position="164"/>
        <end position="208"/>
    </location>
</feature>
<evidence type="ECO:0000256" key="1">
    <source>
        <dbReference type="SAM" id="MobiDB-lite"/>
    </source>
</evidence>
<dbReference type="PANTHER" id="PTHR24637:SF428">
    <property type="entry name" value="SCAVENGER RECEPTOR CLASS A MEMBER 3"/>
    <property type="match status" value="1"/>
</dbReference>
<dbReference type="AlphaFoldDB" id="A0A9J7MIA4"/>
<dbReference type="GeneID" id="118410665"/>
<keyword evidence="2" id="KW-1185">Reference proteome</keyword>
<accession>A0A9J7MIA4</accession>
<dbReference type="Pfam" id="PF01391">
    <property type="entry name" value="Collagen"/>
    <property type="match status" value="1"/>
</dbReference>
<feature type="compositionally biased region" description="Low complexity" evidence="1">
    <location>
        <begin position="26"/>
        <end position="35"/>
    </location>
</feature>
<evidence type="ECO:0000313" key="2">
    <source>
        <dbReference type="Proteomes" id="UP000001554"/>
    </source>
</evidence>
<dbReference type="OMA" id="SCGGRWY"/>
<feature type="compositionally biased region" description="Low complexity" evidence="1">
    <location>
        <begin position="118"/>
        <end position="128"/>
    </location>
</feature>
<reference evidence="3" key="2">
    <citation type="submission" date="2025-08" db="UniProtKB">
        <authorList>
            <consortium name="RefSeq"/>
        </authorList>
    </citation>
    <scope>IDENTIFICATION</scope>
    <source>
        <strain evidence="3">S238N-H82</strain>
        <tissue evidence="3">Testes</tissue>
    </source>
</reference>
<name>A0A9J7MIA4_BRAFL</name>
<gene>
    <name evidence="3" type="primary">LOC118410665</name>
</gene>
<feature type="compositionally biased region" description="Pro residues" evidence="1">
    <location>
        <begin position="69"/>
        <end position="87"/>
    </location>
</feature>
<sequence>MTKLERKFDVFTTTYKPPKTSALKDGPVAALELAVPAPPGPEGPVGPRGPPGRTGPEGPAGTHGDTGPQGPPGPRGLPGVPGPPGPAGPVAKPKRGRRGPIGKTGPQGIQGPKGERGAPGPRGLPGAPGSFEFLQLMFSDLRREVVELQRAVFGAERAHAHVPVTSSVGTDGPAETDGGRDRLPDAGENQVDFTDHGSGEEEQNTAAE</sequence>
<proteinExistence type="predicted"/>
<evidence type="ECO:0000313" key="3">
    <source>
        <dbReference type="RefSeq" id="XP_035668360.1"/>
    </source>
</evidence>